<evidence type="ECO:0000256" key="1">
    <source>
        <dbReference type="SAM" id="SignalP"/>
    </source>
</evidence>
<protein>
    <recommendedName>
        <fullName evidence="4">Secreted protein</fullName>
    </recommendedName>
</protein>
<dbReference type="PROSITE" id="PS51257">
    <property type="entry name" value="PROKAR_LIPOPROTEIN"/>
    <property type="match status" value="1"/>
</dbReference>
<reference evidence="2 3" key="1">
    <citation type="submission" date="2018-08" db="EMBL/GenBank/DDBJ databases">
        <title>Diversity &amp; Physiological Properties of Lignin-Decomposing Actinobacteria from Soil.</title>
        <authorList>
            <person name="Roh S.G."/>
            <person name="Kim S.B."/>
        </authorList>
    </citation>
    <scope>NUCLEOTIDE SEQUENCE [LARGE SCALE GENOMIC DNA]</scope>
    <source>
        <strain evidence="2 3">MMS17-GH009</strain>
    </source>
</reference>
<keyword evidence="3" id="KW-1185">Reference proteome</keyword>
<dbReference type="EMBL" id="QVIG01000003">
    <property type="protein sequence ID" value="RGD55769.1"/>
    <property type="molecule type" value="Genomic_DNA"/>
</dbReference>
<feature type="chain" id="PRO_5039584163" description="Secreted protein" evidence="1">
    <location>
        <begin position="24"/>
        <end position="131"/>
    </location>
</feature>
<organism evidence="2 3">
    <name type="scientific">Kitasatospora xanthocidica</name>
    <dbReference type="NCBI Taxonomy" id="83382"/>
    <lineage>
        <taxon>Bacteria</taxon>
        <taxon>Bacillati</taxon>
        <taxon>Actinomycetota</taxon>
        <taxon>Actinomycetes</taxon>
        <taxon>Kitasatosporales</taxon>
        <taxon>Streptomycetaceae</taxon>
        <taxon>Kitasatospora</taxon>
    </lineage>
</organism>
<evidence type="ECO:0000313" key="2">
    <source>
        <dbReference type="EMBL" id="RGD55769.1"/>
    </source>
</evidence>
<dbReference type="AlphaFoldDB" id="A0A372ZIT5"/>
<comment type="caution">
    <text evidence="2">The sequence shown here is derived from an EMBL/GenBank/DDBJ whole genome shotgun (WGS) entry which is preliminary data.</text>
</comment>
<gene>
    <name evidence="2" type="ORF">DR950_41390</name>
</gene>
<evidence type="ECO:0008006" key="4">
    <source>
        <dbReference type="Google" id="ProtNLM"/>
    </source>
</evidence>
<dbReference type="RefSeq" id="WP_049658815.1">
    <property type="nucleotide sequence ID" value="NZ_QVIG01000003.1"/>
</dbReference>
<dbReference type="Proteomes" id="UP000263377">
    <property type="component" value="Unassembled WGS sequence"/>
</dbReference>
<accession>A0A372ZIT5</accession>
<sequence length="131" mass="13897">MTRKPYRLAATTLALLLAAPLFTACDADQALDCGKRAISLTGDVQDLADSAINVGQITDESRRNHTVEALRKVADDTKKIREGNGDKIDAAADRLSKAVNDAIDRVSKGKQPDFKPITDAAGEIGKACADS</sequence>
<name>A0A372ZIT5_9ACTN</name>
<evidence type="ECO:0000313" key="3">
    <source>
        <dbReference type="Proteomes" id="UP000263377"/>
    </source>
</evidence>
<keyword evidence="1" id="KW-0732">Signal</keyword>
<feature type="signal peptide" evidence="1">
    <location>
        <begin position="1"/>
        <end position="23"/>
    </location>
</feature>
<proteinExistence type="predicted"/>